<accession>A0A232LPB0</accession>
<keyword evidence="4" id="KW-1185">Reference proteome</keyword>
<comment type="caution">
    <text evidence="3">The sequence shown here is derived from an EMBL/GenBank/DDBJ whole genome shotgun (WGS) entry which is preliminary data.</text>
</comment>
<proteinExistence type="predicted"/>
<dbReference type="PANTHER" id="PTHR10219:SF25">
    <property type="entry name" value="PLECKSTRIN HOMOLOGY DOMAIN-CONTAINING FAMILY A MEMBER 8"/>
    <property type="match status" value="1"/>
</dbReference>
<gene>
    <name evidence="3" type="ORF">Egran_06382</name>
</gene>
<feature type="domain" description="Glycolipid transfer protein" evidence="2">
    <location>
        <begin position="46"/>
        <end position="107"/>
    </location>
</feature>
<dbReference type="GO" id="GO:0016020">
    <property type="term" value="C:membrane"/>
    <property type="evidence" value="ECO:0007669"/>
    <property type="project" value="TreeGrafter"/>
</dbReference>
<dbReference type="PANTHER" id="PTHR10219">
    <property type="entry name" value="GLYCOLIPID TRANSFER PROTEIN-RELATED"/>
    <property type="match status" value="1"/>
</dbReference>
<dbReference type="SUPFAM" id="SSF110004">
    <property type="entry name" value="Glycolipid transfer protein, GLTP"/>
    <property type="match status" value="1"/>
</dbReference>
<reference evidence="3 4" key="1">
    <citation type="journal article" date="2015" name="Environ. Microbiol.">
        <title>Metagenome sequence of Elaphomyces granulatus from sporocarp tissue reveals Ascomycota ectomycorrhizal fingerprints of genome expansion and a Proteobacteria-rich microbiome.</title>
        <authorList>
            <person name="Quandt C.A."/>
            <person name="Kohler A."/>
            <person name="Hesse C.N."/>
            <person name="Sharpton T.J."/>
            <person name="Martin F."/>
            <person name="Spatafora J.W."/>
        </authorList>
    </citation>
    <scope>NUCLEOTIDE SEQUENCE [LARGE SCALE GENOMIC DNA]</scope>
    <source>
        <strain evidence="3 4">OSC145934</strain>
    </source>
</reference>
<dbReference type="GO" id="GO:1902387">
    <property type="term" value="F:ceramide 1-phosphate binding"/>
    <property type="evidence" value="ECO:0007669"/>
    <property type="project" value="TreeGrafter"/>
</dbReference>
<sequence>MASRTWLDTLKKSFVDVPIYTDADNGIATTEFLEASESLATLFGNGLDFTAQALRNNVSEPTTELSDSFRNAYGCTLKPHHSFIVKPIFSAAMSATPYRKDFYAKLVEDPVQCSAALEQWVEALEKRVAILKEFQARDKAK</sequence>
<dbReference type="AlphaFoldDB" id="A0A232LPB0"/>
<dbReference type="GO" id="GO:0005829">
    <property type="term" value="C:cytosol"/>
    <property type="evidence" value="ECO:0007669"/>
    <property type="project" value="TreeGrafter"/>
</dbReference>
<dbReference type="InterPro" id="IPR014830">
    <property type="entry name" value="Glycolipid_transfer_prot_dom"/>
</dbReference>
<evidence type="ECO:0000256" key="1">
    <source>
        <dbReference type="ARBA" id="ARBA00022448"/>
    </source>
</evidence>
<evidence type="ECO:0000313" key="3">
    <source>
        <dbReference type="EMBL" id="OXV05848.1"/>
    </source>
</evidence>
<organism evidence="3 4">
    <name type="scientific">Elaphomyces granulatus</name>
    <dbReference type="NCBI Taxonomy" id="519963"/>
    <lineage>
        <taxon>Eukaryota</taxon>
        <taxon>Fungi</taxon>
        <taxon>Dikarya</taxon>
        <taxon>Ascomycota</taxon>
        <taxon>Pezizomycotina</taxon>
        <taxon>Eurotiomycetes</taxon>
        <taxon>Eurotiomycetidae</taxon>
        <taxon>Eurotiales</taxon>
        <taxon>Elaphomycetaceae</taxon>
        <taxon>Elaphomyces</taxon>
    </lineage>
</organism>
<protein>
    <recommendedName>
        <fullName evidence="2">Glycolipid transfer protein domain-containing protein</fullName>
    </recommendedName>
</protein>
<dbReference type="GO" id="GO:1902388">
    <property type="term" value="F:ceramide 1-phosphate transfer activity"/>
    <property type="evidence" value="ECO:0007669"/>
    <property type="project" value="TreeGrafter"/>
</dbReference>
<keyword evidence="1" id="KW-0813">Transport</keyword>
<dbReference type="Pfam" id="PF08718">
    <property type="entry name" value="GLTP"/>
    <property type="match status" value="1"/>
</dbReference>
<feature type="non-terminal residue" evidence="3">
    <location>
        <position position="141"/>
    </location>
</feature>
<evidence type="ECO:0000259" key="2">
    <source>
        <dbReference type="Pfam" id="PF08718"/>
    </source>
</evidence>
<dbReference type="Gene3D" id="1.10.3520.10">
    <property type="entry name" value="Glycolipid transfer protein"/>
    <property type="match status" value="1"/>
</dbReference>
<dbReference type="EMBL" id="NPHW01006386">
    <property type="protein sequence ID" value="OXV05848.1"/>
    <property type="molecule type" value="Genomic_DNA"/>
</dbReference>
<evidence type="ECO:0000313" key="4">
    <source>
        <dbReference type="Proteomes" id="UP000243515"/>
    </source>
</evidence>
<name>A0A232LPB0_9EURO</name>
<dbReference type="OrthoDB" id="205255at2759"/>
<dbReference type="Proteomes" id="UP000243515">
    <property type="component" value="Unassembled WGS sequence"/>
</dbReference>
<dbReference type="InterPro" id="IPR036497">
    <property type="entry name" value="GLTP_sf"/>
</dbReference>